<dbReference type="PANTHER" id="PTHR46910">
    <property type="entry name" value="TRANSCRIPTION FACTOR PDR1"/>
    <property type="match status" value="1"/>
</dbReference>
<dbReference type="GO" id="GO:0006351">
    <property type="term" value="P:DNA-templated transcription"/>
    <property type="evidence" value="ECO:0007669"/>
    <property type="project" value="InterPro"/>
</dbReference>
<keyword evidence="7" id="KW-1185">Reference proteome</keyword>
<dbReference type="AlphaFoldDB" id="A0A9P9H846"/>
<dbReference type="GO" id="GO:0008270">
    <property type="term" value="F:zinc ion binding"/>
    <property type="evidence" value="ECO:0007669"/>
    <property type="project" value="InterPro"/>
</dbReference>
<dbReference type="Proteomes" id="UP000736672">
    <property type="component" value="Unassembled WGS sequence"/>
</dbReference>
<dbReference type="Gene3D" id="4.10.240.10">
    <property type="entry name" value="Zn(2)-C6 fungal-type DNA-binding domain"/>
    <property type="match status" value="1"/>
</dbReference>
<keyword evidence="4" id="KW-0472">Membrane</keyword>
<dbReference type="GO" id="GO:0003677">
    <property type="term" value="F:DNA binding"/>
    <property type="evidence" value="ECO:0007669"/>
    <property type="project" value="InterPro"/>
</dbReference>
<sequence>MERQDLGAIAASIPHRRTPNACVRCKSRKIRCNGKVPTCDRCLNSKTSCRYEERKGRGPGKSKQYVRSLEQRLKEVEPPRQTSPACGEGENENLAALNHSDDGRSTNRTAAASRIHALTPRFQREITTTIIHTQRHMSYFERVTYVQLPPRAQFTPFITSALEAMNQVWPLLSLRDILKLADEQYTAGISNCNDNPTRWAMLNALIAMAIQWKADNKATEELFPLSWAHFKNAYAIFPELVMQGADLQACQAILIMALFMQGTADARTFTNLLSAATQVGQCIGLHLKDPCSASEVAEAEIRSRTFSLLYVLQCNVSIRFGLQAPAFHTSSLFHLTNLGDEVGMELPNQEAATDNCITPSASVRGILLRHMSTLALVQSRIHTTLCLGSALWASRDGMLQALTQLDNDLETWNLGLPAEIRPTSTSRSVELGVMQLHFGYYASTWKLHAANNRLQKLLAPTFMGSREPPILLTSPSPADSARATISLLQSIPPQPFAFLWQIIYYPVCAVLILLAAVLDDPGGSEAASNVEAIGQFTRFMQYFQSREGCNLKNLIDMCSKLYDIASSAKDNPDYQTSGEKSSPAEQWQQHRVCSRKCWKWLVLIVTGHVRAFARLFRLDASRTGAFDEYAIAAC</sequence>
<organism evidence="6 7">
    <name type="scientific">Fusarium solani</name>
    <name type="common">Filamentous fungus</name>
    <dbReference type="NCBI Taxonomy" id="169388"/>
    <lineage>
        <taxon>Eukaryota</taxon>
        <taxon>Fungi</taxon>
        <taxon>Dikarya</taxon>
        <taxon>Ascomycota</taxon>
        <taxon>Pezizomycotina</taxon>
        <taxon>Sordariomycetes</taxon>
        <taxon>Hypocreomycetidae</taxon>
        <taxon>Hypocreales</taxon>
        <taxon>Nectriaceae</taxon>
        <taxon>Fusarium</taxon>
        <taxon>Fusarium solani species complex</taxon>
    </lineage>
</organism>
<proteinExistence type="predicted"/>
<dbReference type="CDD" id="cd00067">
    <property type="entry name" value="GAL4"/>
    <property type="match status" value="1"/>
</dbReference>
<evidence type="ECO:0000259" key="5">
    <source>
        <dbReference type="PROSITE" id="PS50048"/>
    </source>
</evidence>
<gene>
    <name evidence="6" type="ORF">B0J15DRAFT_447104</name>
</gene>
<dbReference type="GO" id="GO:0000981">
    <property type="term" value="F:DNA-binding transcription factor activity, RNA polymerase II-specific"/>
    <property type="evidence" value="ECO:0007669"/>
    <property type="project" value="InterPro"/>
</dbReference>
<dbReference type="Pfam" id="PF00172">
    <property type="entry name" value="Zn_clus"/>
    <property type="match status" value="1"/>
</dbReference>
<dbReference type="InterPro" id="IPR001138">
    <property type="entry name" value="Zn2Cys6_DnaBD"/>
</dbReference>
<name>A0A9P9H846_FUSSL</name>
<keyword evidence="1" id="KW-0479">Metal-binding</keyword>
<protein>
    <recommendedName>
        <fullName evidence="5">Zn(2)-C6 fungal-type domain-containing protein</fullName>
    </recommendedName>
</protein>
<dbReference type="EMBL" id="JAGTJS010000011">
    <property type="protein sequence ID" value="KAH7252865.1"/>
    <property type="molecule type" value="Genomic_DNA"/>
</dbReference>
<reference evidence="6" key="1">
    <citation type="journal article" date="2021" name="Nat. Commun.">
        <title>Genetic determinants of endophytism in the Arabidopsis root mycobiome.</title>
        <authorList>
            <person name="Mesny F."/>
            <person name="Miyauchi S."/>
            <person name="Thiergart T."/>
            <person name="Pickel B."/>
            <person name="Atanasova L."/>
            <person name="Karlsson M."/>
            <person name="Huettel B."/>
            <person name="Barry K.W."/>
            <person name="Haridas S."/>
            <person name="Chen C."/>
            <person name="Bauer D."/>
            <person name="Andreopoulos W."/>
            <person name="Pangilinan J."/>
            <person name="LaButti K."/>
            <person name="Riley R."/>
            <person name="Lipzen A."/>
            <person name="Clum A."/>
            <person name="Drula E."/>
            <person name="Henrissat B."/>
            <person name="Kohler A."/>
            <person name="Grigoriev I.V."/>
            <person name="Martin F.M."/>
            <person name="Hacquard S."/>
        </authorList>
    </citation>
    <scope>NUCLEOTIDE SEQUENCE</scope>
    <source>
        <strain evidence="6">FSSC 5 MPI-SDFR-AT-0091</strain>
    </source>
</reference>
<dbReference type="InterPro" id="IPR050987">
    <property type="entry name" value="AtrR-like"/>
</dbReference>
<dbReference type="CDD" id="cd12148">
    <property type="entry name" value="fungal_TF_MHR"/>
    <property type="match status" value="1"/>
</dbReference>
<feature type="transmembrane region" description="Helical" evidence="4">
    <location>
        <begin position="498"/>
        <end position="518"/>
    </location>
</feature>
<dbReference type="InterPro" id="IPR036864">
    <property type="entry name" value="Zn2-C6_fun-type_DNA-bd_sf"/>
</dbReference>
<keyword evidence="4" id="KW-0812">Transmembrane</keyword>
<evidence type="ECO:0000256" key="2">
    <source>
        <dbReference type="ARBA" id="ARBA00023242"/>
    </source>
</evidence>
<dbReference type="SUPFAM" id="SSF57701">
    <property type="entry name" value="Zn2/Cys6 DNA-binding domain"/>
    <property type="match status" value="1"/>
</dbReference>
<feature type="region of interest" description="Disordered" evidence="3">
    <location>
        <begin position="72"/>
        <end position="109"/>
    </location>
</feature>
<dbReference type="PROSITE" id="PS50048">
    <property type="entry name" value="ZN2_CY6_FUNGAL_2"/>
    <property type="match status" value="1"/>
</dbReference>
<keyword evidence="4" id="KW-1133">Transmembrane helix</keyword>
<accession>A0A9P9H846</accession>
<keyword evidence="2" id="KW-0539">Nucleus</keyword>
<dbReference type="OrthoDB" id="3266505at2759"/>
<evidence type="ECO:0000313" key="6">
    <source>
        <dbReference type="EMBL" id="KAH7252865.1"/>
    </source>
</evidence>
<evidence type="ECO:0000313" key="7">
    <source>
        <dbReference type="Proteomes" id="UP000736672"/>
    </source>
</evidence>
<dbReference type="PROSITE" id="PS00463">
    <property type="entry name" value="ZN2_CY6_FUNGAL_1"/>
    <property type="match status" value="1"/>
</dbReference>
<dbReference type="SMART" id="SM00066">
    <property type="entry name" value="GAL4"/>
    <property type="match status" value="1"/>
</dbReference>
<dbReference type="Pfam" id="PF04082">
    <property type="entry name" value="Fungal_trans"/>
    <property type="match status" value="1"/>
</dbReference>
<evidence type="ECO:0000256" key="3">
    <source>
        <dbReference type="SAM" id="MobiDB-lite"/>
    </source>
</evidence>
<dbReference type="PANTHER" id="PTHR46910:SF25">
    <property type="entry name" value="ABC-TRANSPORTER-REGULATING TRANSCRIPTION FACTOR"/>
    <property type="match status" value="1"/>
</dbReference>
<feature type="domain" description="Zn(2)-C6 fungal-type" evidence="5">
    <location>
        <begin position="21"/>
        <end position="51"/>
    </location>
</feature>
<comment type="caution">
    <text evidence="6">The sequence shown here is derived from an EMBL/GenBank/DDBJ whole genome shotgun (WGS) entry which is preliminary data.</text>
</comment>
<evidence type="ECO:0000256" key="4">
    <source>
        <dbReference type="SAM" id="Phobius"/>
    </source>
</evidence>
<evidence type="ECO:0000256" key="1">
    <source>
        <dbReference type="ARBA" id="ARBA00022723"/>
    </source>
</evidence>
<dbReference type="InterPro" id="IPR007219">
    <property type="entry name" value="XnlR_reg_dom"/>
</dbReference>